<feature type="domain" description="Thioredoxin" evidence="2">
    <location>
        <begin position="49"/>
        <end position="188"/>
    </location>
</feature>
<sequence>METCSARIDPHTVFALAPRVNRLKHALTVKRLIFGITALALGVAAWFAFNANQRAPKTRFTLLSGQKISTAQLTGKVYLVNFWATSCSACRREMPQMIETYETFKNQGVELIAVAMAYDPPAHVRHYAQEMRLPFKVAIDDGSAARQFGDVQLTPTTFVVSRDGRILKRYIGIPDFSALYQIIQSALG</sequence>
<dbReference type="eggNOG" id="COG0526">
    <property type="taxonomic scope" value="Bacteria"/>
</dbReference>
<dbReference type="GO" id="GO:0016853">
    <property type="term" value="F:isomerase activity"/>
    <property type="evidence" value="ECO:0007669"/>
    <property type="project" value="UniProtKB-KW"/>
</dbReference>
<dbReference type="PANTHER" id="PTHR42852:SF18">
    <property type="entry name" value="CHROMOSOME UNDETERMINED SCAFFOLD_47, WHOLE GENOME SHOTGUN SEQUENCE"/>
    <property type="match status" value="1"/>
</dbReference>
<keyword evidence="3" id="KW-0413">Isomerase</keyword>
<proteinExistence type="predicted"/>
<dbReference type="EMBL" id="CAFB01000047">
    <property type="protein sequence ID" value="CCD29760.1"/>
    <property type="molecule type" value="Genomic_DNA"/>
</dbReference>
<dbReference type="Pfam" id="PF08534">
    <property type="entry name" value="Redoxin"/>
    <property type="match status" value="1"/>
</dbReference>
<evidence type="ECO:0000256" key="1">
    <source>
        <dbReference type="SAM" id="Phobius"/>
    </source>
</evidence>
<dbReference type="GO" id="GO:0016491">
    <property type="term" value="F:oxidoreductase activity"/>
    <property type="evidence" value="ECO:0007669"/>
    <property type="project" value="InterPro"/>
</dbReference>
<organism evidence="3 4">
    <name type="scientific">Candidatus Glomeribacter gigasporarum BEG34</name>
    <dbReference type="NCBI Taxonomy" id="1070319"/>
    <lineage>
        <taxon>Bacteria</taxon>
        <taxon>Pseudomonadati</taxon>
        <taxon>Pseudomonadota</taxon>
        <taxon>Betaproteobacteria</taxon>
        <taxon>Burkholderiales</taxon>
        <taxon>Burkholderiaceae</taxon>
        <taxon>Candidatus Glomeribacter</taxon>
    </lineage>
</organism>
<dbReference type="Proteomes" id="UP000054051">
    <property type="component" value="Unassembled WGS sequence"/>
</dbReference>
<dbReference type="STRING" id="1070319.CAGGBEG34_20011"/>
<dbReference type="OrthoDB" id="9811352at2"/>
<dbReference type="PROSITE" id="PS51352">
    <property type="entry name" value="THIOREDOXIN_2"/>
    <property type="match status" value="1"/>
</dbReference>
<keyword evidence="1" id="KW-1133">Transmembrane helix</keyword>
<evidence type="ECO:0000313" key="3">
    <source>
        <dbReference type="EMBL" id="CCD29760.1"/>
    </source>
</evidence>
<gene>
    <name evidence="3" type="ORF">CAGGBEG34_20011</name>
</gene>
<dbReference type="InterPro" id="IPR013766">
    <property type="entry name" value="Thioredoxin_domain"/>
</dbReference>
<dbReference type="AlphaFoldDB" id="G2JAF8"/>
<dbReference type="CDD" id="cd02966">
    <property type="entry name" value="TlpA_like_family"/>
    <property type="match status" value="1"/>
</dbReference>
<dbReference type="InterPro" id="IPR050553">
    <property type="entry name" value="Thioredoxin_ResA/DsbE_sf"/>
</dbReference>
<dbReference type="RefSeq" id="WP_006682897.1">
    <property type="nucleotide sequence ID" value="NZ_CAFB01000047.1"/>
</dbReference>
<keyword evidence="1" id="KW-0472">Membrane</keyword>
<reference evidence="3 4" key="1">
    <citation type="submission" date="2011-08" db="EMBL/GenBank/DDBJ databases">
        <title>The genome of the obligate endobacterium of an arbuscular mycorrhizal fungus reveals an interphylum network of nutritional interactions.</title>
        <authorList>
            <person name="Ghignone S."/>
            <person name="Salvioli A."/>
            <person name="Anca I."/>
            <person name="Lumini E."/>
            <person name="Ortu G."/>
            <person name="Petiti L."/>
            <person name="Cruveiller S."/>
            <person name="Bianciotto V."/>
            <person name="Piffanelli P."/>
            <person name="Lanfranco L."/>
            <person name="Bonfante P."/>
        </authorList>
    </citation>
    <scope>NUCLEOTIDE SEQUENCE [LARGE SCALE GENOMIC DNA]</scope>
    <source>
        <strain evidence="3 4">BEG34</strain>
    </source>
</reference>
<dbReference type="SUPFAM" id="SSF52833">
    <property type="entry name" value="Thioredoxin-like"/>
    <property type="match status" value="1"/>
</dbReference>
<evidence type="ECO:0000313" key="4">
    <source>
        <dbReference type="Proteomes" id="UP000054051"/>
    </source>
</evidence>
<dbReference type="InterPro" id="IPR013740">
    <property type="entry name" value="Redoxin"/>
</dbReference>
<dbReference type="PANTHER" id="PTHR42852">
    <property type="entry name" value="THIOL:DISULFIDE INTERCHANGE PROTEIN DSBE"/>
    <property type="match status" value="1"/>
</dbReference>
<keyword evidence="1" id="KW-0812">Transmembrane</keyword>
<comment type="caution">
    <text evidence="3">The sequence shown here is derived from an EMBL/GenBank/DDBJ whole genome shotgun (WGS) entry which is preliminary data.</text>
</comment>
<dbReference type="InterPro" id="IPR036249">
    <property type="entry name" value="Thioredoxin-like_sf"/>
</dbReference>
<dbReference type="Gene3D" id="3.40.30.10">
    <property type="entry name" value="Glutaredoxin"/>
    <property type="match status" value="1"/>
</dbReference>
<feature type="transmembrane region" description="Helical" evidence="1">
    <location>
        <begin position="32"/>
        <end position="49"/>
    </location>
</feature>
<keyword evidence="4" id="KW-1185">Reference proteome</keyword>
<protein>
    <submittedName>
        <fullName evidence="3">Putative thiol-disulfide isomerase and thioredoxins</fullName>
    </submittedName>
</protein>
<name>G2JAF8_9BURK</name>
<accession>G2JAF8</accession>
<evidence type="ECO:0000259" key="2">
    <source>
        <dbReference type="PROSITE" id="PS51352"/>
    </source>
</evidence>